<proteinExistence type="inferred from homology"/>
<dbReference type="Pfam" id="PF05698">
    <property type="entry name" value="Trigger_C"/>
    <property type="match status" value="1"/>
</dbReference>
<comment type="similarity">
    <text evidence="2 12 14">Belongs to the FKBP-type PPIase family. Tig subfamily.</text>
</comment>
<evidence type="ECO:0000256" key="14">
    <source>
        <dbReference type="RuleBase" id="RU003914"/>
    </source>
</evidence>
<feature type="domain" description="PPIase FKBP-type" evidence="15">
    <location>
        <begin position="167"/>
        <end position="249"/>
    </location>
</feature>
<dbReference type="Gene3D" id="1.10.3120.10">
    <property type="entry name" value="Trigger factor, C-terminal domain"/>
    <property type="match status" value="1"/>
</dbReference>
<evidence type="ECO:0000256" key="10">
    <source>
        <dbReference type="ARBA" id="ARBA00024849"/>
    </source>
</evidence>
<evidence type="ECO:0000256" key="13">
    <source>
        <dbReference type="PROSITE-ProRule" id="PRU00277"/>
    </source>
</evidence>
<reference evidence="16 17" key="1">
    <citation type="submission" date="2018-07" db="EMBL/GenBank/DDBJ databases">
        <title>Complete genome sequence of Spiroplasma alleghenense PLHS-1 (ATCC 51752).</title>
        <authorList>
            <person name="Chou L."/>
            <person name="Lee T.-Y."/>
            <person name="Tsai Y.-M."/>
            <person name="Kuo C.-H."/>
        </authorList>
    </citation>
    <scope>NUCLEOTIDE SEQUENCE [LARGE SCALE GENOMIC DNA]</scope>
    <source>
        <strain evidence="16 17">PLHS-1</strain>
    </source>
</reference>
<evidence type="ECO:0000256" key="3">
    <source>
        <dbReference type="ARBA" id="ARBA00013194"/>
    </source>
</evidence>
<dbReference type="InterPro" id="IPR005215">
    <property type="entry name" value="Trig_fac"/>
</dbReference>
<keyword evidence="9 12" id="KW-0131">Cell cycle</keyword>
<dbReference type="InterPro" id="IPR008881">
    <property type="entry name" value="Trigger_fac_ribosome-bd_bac"/>
</dbReference>
<comment type="domain">
    <text evidence="12">Consists of 3 domains; the N-terminus binds the ribosome, the middle domain has PPIase activity, while the C-terminus has intrinsic chaperone activity on its own.</text>
</comment>
<dbReference type="InterPro" id="IPR027304">
    <property type="entry name" value="Trigger_fact/SurA_dom_sf"/>
</dbReference>
<dbReference type="GO" id="GO:0051301">
    <property type="term" value="P:cell division"/>
    <property type="evidence" value="ECO:0007669"/>
    <property type="project" value="UniProtKB-KW"/>
</dbReference>
<dbReference type="NCBIfam" id="TIGR00115">
    <property type="entry name" value="tig"/>
    <property type="match status" value="1"/>
</dbReference>
<dbReference type="SUPFAM" id="SSF109998">
    <property type="entry name" value="Triger factor/SurA peptide-binding domain-like"/>
    <property type="match status" value="1"/>
</dbReference>
<dbReference type="Gene3D" id="3.10.50.40">
    <property type="match status" value="1"/>
</dbReference>
<comment type="catalytic activity">
    <reaction evidence="1 12 13">
        <text>[protein]-peptidylproline (omega=180) = [protein]-peptidylproline (omega=0)</text>
        <dbReference type="Rhea" id="RHEA:16237"/>
        <dbReference type="Rhea" id="RHEA-COMP:10747"/>
        <dbReference type="Rhea" id="RHEA-COMP:10748"/>
        <dbReference type="ChEBI" id="CHEBI:83833"/>
        <dbReference type="ChEBI" id="CHEBI:83834"/>
        <dbReference type="EC" id="5.2.1.8"/>
    </reaction>
</comment>
<evidence type="ECO:0000256" key="9">
    <source>
        <dbReference type="ARBA" id="ARBA00023306"/>
    </source>
</evidence>
<dbReference type="InterPro" id="IPR008880">
    <property type="entry name" value="Trigger_fac_C"/>
</dbReference>
<dbReference type="InterPro" id="IPR046357">
    <property type="entry name" value="PPIase_dom_sf"/>
</dbReference>
<organism evidence="16 17">
    <name type="scientific">Spiroplasma alleghenense</name>
    <dbReference type="NCBI Taxonomy" id="216931"/>
    <lineage>
        <taxon>Bacteria</taxon>
        <taxon>Bacillati</taxon>
        <taxon>Mycoplasmatota</taxon>
        <taxon>Mollicutes</taxon>
        <taxon>Entomoplasmatales</taxon>
        <taxon>Spiroplasmataceae</taxon>
        <taxon>Spiroplasma</taxon>
    </lineage>
</organism>
<evidence type="ECO:0000259" key="15">
    <source>
        <dbReference type="PROSITE" id="PS50059"/>
    </source>
</evidence>
<comment type="subcellular location">
    <subcellularLocation>
        <location evidence="12">Cytoplasm</location>
    </subcellularLocation>
    <text evidence="12">About half TF is bound to the ribosome near the polypeptide exit tunnel while the other half is free in the cytoplasm.</text>
</comment>
<dbReference type="GO" id="GO:0015031">
    <property type="term" value="P:protein transport"/>
    <property type="evidence" value="ECO:0007669"/>
    <property type="project" value="UniProtKB-UniRule"/>
</dbReference>
<dbReference type="Gene3D" id="3.30.70.1050">
    <property type="entry name" value="Trigger factor ribosome-binding domain"/>
    <property type="match status" value="1"/>
</dbReference>
<dbReference type="AlphaFoldDB" id="A0A345Z3B2"/>
<evidence type="ECO:0000256" key="7">
    <source>
        <dbReference type="ARBA" id="ARBA00023186"/>
    </source>
</evidence>
<protein>
    <recommendedName>
        <fullName evidence="4 12">Trigger factor</fullName>
        <shortName evidence="12">TF</shortName>
        <ecNumber evidence="3 12">5.2.1.8</ecNumber>
    </recommendedName>
    <alternativeName>
        <fullName evidence="11 12">PPIase</fullName>
    </alternativeName>
</protein>
<dbReference type="InterPro" id="IPR037041">
    <property type="entry name" value="Trigger_fac_C_sf"/>
</dbReference>
<evidence type="ECO:0000256" key="6">
    <source>
        <dbReference type="ARBA" id="ARBA00023110"/>
    </source>
</evidence>
<keyword evidence="12" id="KW-0963">Cytoplasm</keyword>
<name>A0A345Z3B2_9MOLU</name>
<keyword evidence="5 12" id="KW-0132">Cell division</keyword>
<accession>A0A345Z3B2</accession>
<evidence type="ECO:0000256" key="8">
    <source>
        <dbReference type="ARBA" id="ARBA00023235"/>
    </source>
</evidence>
<dbReference type="RefSeq" id="WP_115558002.1">
    <property type="nucleotide sequence ID" value="NZ_CP031376.1"/>
</dbReference>
<dbReference type="PIRSF" id="PIRSF003095">
    <property type="entry name" value="Trigger_factor"/>
    <property type="match status" value="1"/>
</dbReference>
<dbReference type="SUPFAM" id="SSF54534">
    <property type="entry name" value="FKBP-like"/>
    <property type="match status" value="1"/>
</dbReference>
<dbReference type="InterPro" id="IPR036611">
    <property type="entry name" value="Trigger_fac_ribosome-bd_sf"/>
</dbReference>
<dbReference type="Pfam" id="PF00254">
    <property type="entry name" value="FKBP_C"/>
    <property type="match status" value="1"/>
</dbReference>
<evidence type="ECO:0000256" key="5">
    <source>
        <dbReference type="ARBA" id="ARBA00022618"/>
    </source>
</evidence>
<evidence type="ECO:0000313" key="16">
    <source>
        <dbReference type="EMBL" id="AXK51091.1"/>
    </source>
</evidence>
<dbReference type="PROSITE" id="PS50059">
    <property type="entry name" value="FKBP_PPIASE"/>
    <property type="match status" value="1"/>
</dbReference>
<gene>
    <name evidence="12 16" type="primary">tig</name>
    <name evidence="16" type="ORF">SALLE_v1c04170</name>
</gene>
<keyword evidence="8 12" id="KW-0413">Isomerase</keyword>
<dbReference type="HAMAP" id="MF_00303">
    <property type="entry name" value="Trigger_factor_Tig"/>
    <property type="match status" value="1"/>
</dbReference>
<dbReference type="OrthoDB" id="9767721at2"/>
<keyword evidence="6 12" id="KW-0697">Rotamase</keyword>
<dbReference type="KEGG" id="salx:SALLE_v1c04170"/>
<keyword evidence="7 12" id="KW-0143">Chaperone</keyword>
<sequence length="430" mass="49243">MKFEAKKLPESGQGKWIISIEGDEWKAFCDKGRNKALQEVQIPGFRKGKVPKEMALKSLSEVKVMNEAFRLAMPKAYDFAKEQKSDIQPWGTPAPAPTKISDKELVLEFIFDLKPEIKIENYKGLTGPKKTPVKAEKEEIAAEIKRYQERFVMEKVKEGDSVVIEEGDNVKFDFEGFMDGEPFQGGKGEDYQLVIGSKNFIPGFEEAMIGLALGVKSEISVTFPKDYQAENLAGKDAKFKLNIKEIKSRELPKADDELAKDLNIKDVNNYKELEKYVSVQIEKQKQTNERNVFVNQIIDLIREKSVIELPKSAIDKEVQTMRKEFEQKVIANKMTLKEYKKVTGMTDEDINKEIFGDAKKRLESYLITDEVRNKEKIEATQEEVDSKYKDLANQFGIDVEFLKKSVLQEGQVRSEIINEKIIDFIYSNNG</sequence>
<dbReference type="InterPro" id="IPR001179">
    <property type="entry name" value="PPIase_FKBP_dom"/>
</dbReference>
<evidence type="ECO:0000256" key="11">
    <source>
        <dbReference type="ARBA" id="ARBA00029986"/>
    </source>
</evidence>
<evidence type="ECO:0000256" key="1">
    <source>
        <dbReference type="ARBA" id="ARBA00000971"/>
    </source>
</evidence>
<evidence type="ECO:0000313" key="17">
    <source>
        <dbReference type="Proteomes" id="UP000254792"/>
    </source>
</evidence>
<comment type="function">
    <text evidence="10 12">Involved in protein export. Acts as a chaperone by maintaining the newly synthesized protein in an open conformation. Functions as a peptidyl-prolyl cis-trans isomerase.</text>
</comment>
<dbReference type="GO" id="GO:0003755">
    <property type="term" value="F:peptidyl-prolyl cis-trans isomerase activity"/>
    <property type="evidence" value="ECO:0007669"/>
    <property type="project" value="UniProtKB-UniRule"/>
</dbReference>
<dbReference type="GO" id="GO:0006457">
    <property type="term" value="P:protein folding"/>
    <property type="evidence" value="ECO:0007669"/>
    <property type="project" value="UniProtKB-UniRule"/>
</dbReference>
<keyword evidence="17" id="KW-1185">Reference proteome</keyword>
<dbReference type="Proteomes" id="UP000254792">
    <property type="component" value="Chromosome"/>
</dbReference>
<dbReference type="SUPFAM" id="SSF102735">
    <property type="entry name" value="Trigger factor ribosome-binding domain"/>
    <property type="match status" value="1"/>
</dbReference>
<evidence type="ECO:0000256" key="4">
    <source>
        <dbReference type="ARBA" id="ARBA00016902"/>
    </source>
</evidence>
<dbReference type="FunFam" id="3.10.50.40:FF:000001">
    <property type="entry name" value="Trigger factor"/>
    <property type="match status" value="1"/>
</dbReference>
<evidence type="ECO:0000256" key="12">
    <source>
        <dbReference type="HAMAP-Rule" id="MF_00303"/>
    </source>
</evidence>
<evidence type="ECO:0000256" key="2">
    <source>
        <dbReference type="ARBA" id="ARBA00005464"/>
    </source>
</evidence>
<dbReference type="EMBL" id="CP031376">
    <property type="protein sequence ID" value="AXK51091.1"/>
    <property type="molecule type" value="Genomic_DNA"/>
</dbReference>
<dbReference type="GO" id="GO:0005737">
    <property type="term" value="C:cytoplasm"/>
    <property type="evidence" value="ECO:0007669"/>
    <property type="project" value="UniProtKB-SubCell"/>
</dbReference>
<dbReference type="Pfam" id="PF05697">
    <property type="entry name" value="Trigger_N"/>
    <property type="match status" value="1"/>
</dbReference>
<dbReference type="EC" id="5.2.1.8" evidence="3 12"/>